<dbReference type="Proteomes" id="UP000181997">
    <property type="component" value="Unassembled WGS sequence"/>
</dbReference>
<name>A0A0V8HM82_9BACI</name>
<dbReference type="Pfam" id="PF01844">
    <property type="entry name" value="HNH"/>
    <property type="match status" value="1"/>
</dbReference>
<dbReference type="InterPro" id="IPR002711">
    <property type="entry name" value="HNH"/>
</dbReference>
<keyword evidence="2" id="KW-0540">Nuclease</keyword>
<evidence type="ECO:0000313" key="2">
    <source>
        <dbReference type="EMBL" id="SCB87922.1"/>
    </source>
</evidence>
<dbReference type="EMBL" id="FMAU01000001">
    <property type="protein sequence ID" value="SCB87922.1"/>
    <property type="molecule type" value="Genomic_DNA"/>
</dbReference>
<proteinExistence type="predicted"/>
<evidence type="ECO:0000313" key="3">
    <source>
        <dbReference type="Proteomes" id="UP000181997"/>
    </source>
</evidence>
<dbReference type="AlphaFoldDB" id="A0A0V8HM82"/>
<organism evidence="2 3">
    <name type="scientific">[Bacillus] enclensis</name>
    <dbReference type="NCBI Taxonomy" id="1402860"/>
    <lineage>
        <taxon>Bacteria</taxon>
        <taxon>Bacillati</taxon>
        <taxon>Bacillota</taxon>
        <taxon>Bacilli</taxon>
        <taxon>Bacillales</taxon>
        <taxon>Bacillaceae</taxon>
        <taxon>Rossellomorea</taxon>
    </lineage>
</organism>
<dbReference type="GO" id="GO:0008270">
    <property type="term" value="F:zinc ion binding"/>
    <property type="evidence" value="ECO:0007669"/>
    <property type="project" value="InterPro"/>
</dbReference>
<sequence length="235" mass="27425">MIYFEKSLPAPPSLEIEKHKNNGTYLKADVISQLKQDFKNKCYICENKALISINVEHLVSHREDIDKKFSWENLFLSCSHCNNIKLHHYDNILNCTMVEDDIENSIKLKVDPYPKSSVEVTALKNDERVEKTVELLNKVYNGTTILKTEEAETIKKNLLKEILAFQSLLFEYDELEHDHEDDLEEINNIKKQISRHLRNSSAYTGFKRWIIKANESLTIEFGSLFLEQESDTKTI</sequence>
<gene>
    <name evidence="2" type="ORF">GA0061094_1118</name>
</gene>
<keyword evidence="2" id="KW-0378">Hydrolase</keyword>
<evidence type="ECO:0000259" key="1">
    <source>
        <dbReference type="Pfam" id="PF01844"/>
    </source>
</evidence>
<reference evidence="3" key="1">
    <citation type="submission" date="2016-08" db="EMBL/GenBank/DDBJ databases">
        <authorList>
            <person name="Varghese N."/>
            <person name="Submissions Spin"/>
        </authorList>
    </citation>
    <scope>NUCLEOTIDE SEQUENCE [LARGE SCALE GENOMIC DNA]</scope>
    <source>
        <strain evidence="3">SGD-1123</strain>
    </source>
</reference>
<dbReference type="Gene3D" id="1.10.30.50">
    <property type="match status" value="1"/>
</dbReference>
<accession>A0A0V8HM82</accession>
<dbReference type="GO" id="GO:0004519">
    <property type="term" value="F:endonuclease activity"/>
    <property type="evidence" value="ECO:0007669"/>
    <property type="project" value="UniProtKB-KW"/>
</dbReference>
<dbReference type="GO" id="GO:0003676">
    <property type="term" value="F:nucleic acid binding"/>
    <property type="evidence" value="ECO:0007669"/>
    <property type="project" value="InterPro"/>
</dbReference>
<dbReference type="RefSeq" id="WP_058297779.1">
    <property type="nucleotide sequence ID" value="NZ_FMAU01000001.1"/>
</dbReference>
<keyword evidence="3" id="KW-1185">Reference proteome</keyword>
<keyword evidence="2" id="KW-0255">Endonuclease</keyword>
<feature type="domain" description="HNH" evidence="1">
    <location>
        <begin position="42"/>
        <end position="85"/>
    </location>
</feature>
<protein>
    <submittedName>
        <fullName evidence="2">HNH endonuclease</fullName>
    </submittedName>
</protein>